<evidence type="ECO:0000259" key="2">
    <source>
        <dbReference type="Pfam" id="PF01926"/>
    </source>
</evidence>
<dbReference type="Gene3D" id="3.40.50.300">
    <property type="entry name" value="P-loop containing nucleotide triphosphate hydrolases"/>
    <property type="match status" value="1"/>
</dbReference>
<dbReference type="AlphaFoldDB" id="A0AA39R7Y9"/>
<keyword evidence="4" id="KW-1185">Reference proteome</keyword>
<feature type="region of interest" description="Disordered" evidence="1">
    <location>
        <begin position="273"/>
        <end position="313"/>
    </location>
</feature>
<name>A0AA39R7Y9_9LECA</name>
<dbReference type="InterPro" id="IPR027417">
    <property type="entry name" value="P-loop_NTPase"/>
</dbReference>
<dbReference type="EMBL" id="JAFEKC020000002">
    <property type="protein sequence ID" value="KAK0516513.1"/>
    <property type="molecule type" value="Genomic_DNA"/>
</dbReference>
<dbReference type="InterPro" id="IPR006073">
    <property type="entry name" value="GTP-bd"/>
</dbReference>
<proteinExistence type="predicted"/>
<dbReference type="GO" id="GO:0005525">
    <property type="term" value="F:GTP binding"/>
    <property type="evidence" value="ECO:0007669"/>
    <property type="project" value="InterPro"/>
</dbReference>
<gene>
    <name evidence="3" type="ORF">JMJ35_001116</name>
</gene>
<dbReference type="SUPFAM" id="SSF52540">
    <property type="entry name" value="P-loop containing nucleoside triphosphate hydrolases"/>
    <property type="match status" value="1"/>
</dbReference>
<comment type="caution">
    <text evidence="3">The sequence shown here is derived from an EMBL/GenBank/DDBJ whole genome shotgun (WGS) entry which is preliminary data.</text>
</comment>
<organism evidence="3 4">
    <name type="scientific">Cladonia borealis</name>
    <dbReference type="NCBI Taxonomy" id="184061"/>
    <lineage>
        <taxon>Eukaryota</taxon>
        <taxon>Fungi</taxon>
        <taxon>Dikarya</taxon>
        <taxon>Ascomycota</taxon>
        <taxon>Pezizomycotina</taxon>
        <taxon>Lecanoromycetes</taxon>
        <taxon>OSLEUM clade</taxon>
        <taxon>Lecanoromycetidae</taxon>
        <taxon>Lecanorales</taxon>
        <taxon>Lecanorineae</taxon>
        <taxon>Cladoniaceae</taxon>
        <taxon>Cladonia</taxon>
    </lineage>
</organism>
<evidence type="ECO:0000256" key="1">
    <source>
        <dbReference type="SAM" id="MobiDB-lite"/>
    </source>
</evidence>
<dbReference type="Pfam" id="PF01926">
    <property type="entry name" value="MMR_HSR1"/>
    <property type="match status" value="1"/>
</dbReference>
<accession>A0AA39R7Y9</accession>
<protein>
    <recommendedName>
        <fullName evidence="2">G domain-containing protein</fullName>
    </recommendedName>
</protein>
<sequence>MASPPILVAVMGVTGSGKTSYVAGLTGRADIVPSEDLESATASITAYDACIDGINFSIVDTPGFNDTYQNESQILAKLADWLSSTYRDGRRLSGLIYLHSIAKSRMSGTSRLNLSVFQNLCGQHSYENITLCTTFWGSVDPCVGESRESQLFTRDDFWGNMIRKGAKTERIHDYSDLVSRRVLLRFADKGEIVLTVQKEMVDDKKPLEQTAASQVVNTELDHALESFRIRANDMEQELAQRRMKRHLQNQQNIEHQQSIRNLDERYRREAKEREKRALEAKEEERHRAQERLQRQEEENRRDEEQRVAEKREQAAKEAERRKLELKRREESLRQWTSDHFRKIFARQCSFVGFTTSKNLLLDPTSQHLDYNVRIPAHSFRRTIEQTNEQSYLFFSDDTDLRFLEELREKGSDNQVQPLLKEDTQHISWVCNLKMPSGRDSVNIRCIERDVPPGTYKVCWQFAYLVNRDEWNPQAPAHLSRTF</sequence>
<evidence type="ECO:0000313" key="3">
    <source>
        <dbReference type="EMBL" id="KAK0516513.1"/>
    </source>
</evidence>
<evidence type="ECO:0000313" key="4">
    <source>
        <dbReference type="Proteomes" id="UP001166286"/>
    </source>
</evidence>
<dbReference type="Proteomes" id="UP001166286">
    <property type="component" value="Unassembled WGS sequence"/>
</dbReference>
<reference evidence="3" key="1">
    <citation type="submission" date="2023-03" db="EMBL/GenBank/DDBJ databases">
        <title>Complete genome of Cladonia borealis.</title>
        <authorList>
            <person name="Park H."/>
        </authorList>
    </citation>
    <scope>NUCLEOTIDE SEQUENCE</scope>
    <source>
        <strain evidence="3">ANT050790</strain>
    </source>
</reference>
<feature type="domain" description="G" evidence="2">
    <location>
        <begin position="8"/>
        <end position="71"/>
    </location>
</feature>